<evidence type="ECO:0000256" key="1">
    <source>
        <dbReference type="ARBA" id="ARBA00022723"/>
    </source>
</evidence>
<name>A0A7R7IDC0_9FIRM</name>
<proteinExistence type="predicted"/>
<dbReference type="GO" id="GO:0008270">
    <property type="term" value="F:zinc ion binding"/>
    <property type="evidence" value="ECO:0007669"/>
    <property type="project" value="UniProtKB-KW"/>
</dbReference>
<evidence type="ECO:0000256" key="2">
    <source>
        <dbReference type="ARBA" id="ARBA00022771"/>
    </source>
</evidence>
<reference evidence="6 7" key="1">
    <citation type="submission" date="2020-11" db="EMBL/GenBank/DDBJ databases">
        <title>Draft genome sequencing of a Lachnospiraceae strain isolated from anoxic soil subjected to BSD treatment.</title>
        <authorList>
            <person name="Uek A."/>
            <person name="Tonouchi A."/>
        </authorList>
    </citation>
    <scope>NUCLEOTIDE SEQUENCE [LARGE SCALE GENOMIC DNA]</scope>
    <source>
        <strain evidence="6 7">TB5</strain>
    </source>
</reference>
<dbReference type="EMBL" id="AP024169">
    <property type="protein sequence ID" value="BCN30889.1"/>
    <property type="molecule type" value="Genomic_DNA"/>
</dbReference>
<organism evidence="6 7">
    <name type="scientific">Anaeromicropila herbilytica</name>
    <dbReference type="NCBI Taxonomy" id="2785025"/>
    <lineage>
        <taxon>Bacteria</taxon>
        <taxon>Bacillati</taxon>
        <taxon>Bacillota</taxon>
        <taxon>Clostridia</taxon>
        <taxon>Lachnospirales</taxon>
        <taxon>Lachnospiraceae</taxon>
        <taxon>Anaeromicropila</taxon>
    </lineage>
</organism>
<keyword evidence="2" id="KW-0863">Zinc-finger</keyword>
<feature type="transmembrane region" description="Helical" evidence="4">
    <location>
        <begin position="132"/>
        <end position="149"/>
    </location>
</feature>
<gene>
    <name evidence="6" type="ORF">bsdtb5_21840</name>
</gene>
<dbReference type="RefSeq" id="WP_271712048.1">
    <property type="nucleotide sequence ID" value="NZ_AP024169.1"/>
</dbReference>
<keyword evidence="4" id="KW-0812">Transmembrane</keyword>
<evidence type="ECO:0000256" key="4">
    <source>
        <dbReference type="SAM" id="Phobius"/>
    </source>
</evidence>
<dbReference type="InterPro" id="IPR001876">
    <property type="entry name" value="Znf_RanBP2"/>
</dbReference>
<dbReference type="Proteomes" id="UP000595897">
    <property type="component" value="Chromosome"/>
</dbReference>
<keyword evidence="7" id="KW-1185">Reference proteome</keyword>
<dbReference type="PROSITE" id="PS50199">
    <property type="entry name" value="ZF_RANBP2_2"/>
    <property type="match status" value="1"/>
</dbReference>
<accession>A0A7R7IDC0</accession>
<dbReference type="PROSITE" id="PS01358">
    <property type="entry name" value="ZF_RANBP2_1"/>
    <property type="match status" value="1"/>
</dbReference>
<sequence length="367" mass="43179">MEDKIIEGYWDCDYCEKKAIKGHLRECPACGKARGENTEFYLLDRTYLDDEAAEKVSMNPDWLCSFCEQLNSDFDENCTSCGASKQESEENYFEMRERKDAKEAERKDEYDDFESNYAYNSQGSSSGKWKRIGIFVVLFLAICSAFGIYKAMQPKVVKVTGFEWNKTLDIEKYQTVSESDWSLPDKARLTDTKREIYRYKHVIDHYKTVTKEVPHQVASGYHYETSTRNLGNGHFKETRRKVTDYKTVYKTETYKKAVYVDVPVFKKKYYYDIDRWKNNRKVKSSGKNQKDYIGKYTLAKATSDSGIGKEREGEIEEHYYIKTVNKKKQKKKYEVSEKDWRSIKKNKTIKIKVDLDGYATVVKKDKK</sequence>
<dbReference type="AlphaFoldDB" id="A0A7R7IDC0"/>
<keyword evidence="3" id="KW-0862">Zinc</keyword>
<evidence type="ECO:0000256" key="3">
    <source>
        <dbReference type="ARBA" id="ARBA00022833"/>
    </source>
</evidence>
<evidence type="ECO:0000259" key="5">
    <source>
        <dbReference type="PROSITE" id="PS50199"/>
    </source>
</evidence>
<keyword evidence="4" id="KW-0472">Membrane</keyword>
<dbReference type="KEGG" id="ahb:bsdtb5_21840"/>
<protein>
    <recommendedName>
        <fullName evidence="5">RanBP2-type domain-containing protein</fullName>
    </recommendedName>
</protein>
<keyword evidence="4" id="KW-1133">Transmembrane helix</keyword>
<evidence type="ECO:0000313" key="7">
    <source>
        <dbReference type="Proteomes" id="UP000595897"/>
    </source>
</evidence>
<keyword evidence="1" id="KW-0479">Metal-binding</keyword>
<feature type="domain" description="RanBP2-type" evidence="5">
    <location>
        <begin position="55"/>
        <end position="87"/>
    </location>
</feature>
<evidence type="ECO:0000313" key="6">
    <source>
        <dbReference type="EMBL" id="BCN30889.1"/>
    </source>
</evidence>